<dbReference type="InterPro" id="IPR036890">
    <property type="entry name" value="HATPase_C_sf"/>
</dbReference>
<dbReference type="PANTHER" id="PTHR45436">
    <property type="entry name" value="SENSOR HISTIDINE KINASE YKOH"/>
    <property type="match status" value="1"/>
</dbReference>
<keyword evidence="4" id="KW-0597">Phosphoprotein</keyword>
<dbReference type="InterPro" id="IPR036097">
    <property type="entry name" value="HisK_dim/P_sf"/>
</dbReference>
<dbReference type="Proteomes" id="UP000321034">
    <property type="component" value="Unassembled WGS sequence"/>
</dbReference>
<evidence type="ECO:0000313" key="14">
    <source>
        <dbReference type="EMBL" id="TXK12819.1"/>
    </source>
</evidence>
<feature type="domain" description="HAMP" evidence="13">
    <location>
        <begin position="93"/>
        <end position="146"/>
    </location>
</feature>
<dbReference type="PROSITE" id="PS50109">
    <property type="entry name" value="HIS_KIN"/>
    <property type="match status" value="1"/>
</dbReference>
<evidence type="ECO:0000256" key="7">
    <source>
        <dbReference type="ARBA" id="ARBA00022777"/>
    </source>
</evidence>
<dbReference type="SUPFAM" id="SSF55874">
    <property type="entry name" value="ATPase domain of HSP90 chaperone/DNA topoisomerase II/histidine kinase"/>
    <property type="match status" value="1"/>
</dbReference>
<protein>
    <recommendedName>
        <fullName evidence="3">histidine kinase</fullName>
        <ecNumber evidence="3">2.7.13.3</ecNumber>
    </recommendedName>
</protein>
<keyword evidence="7" id="KW-0418">Kinase</keyword>
<dbReference type="PANTHER" id="PTHR45436:SF5">
    <property type="entry name" value="SENSOR HISTIDINE KINASE TRCS"/>
    <property type="match status" value="1"/>
</dbReference>
<evidence type="ECO:0000256" key="1">
    <source>
        <dbReference type="ARBA" id="ARBA00000085"/>
    </source>
</evidence>
<dbReference type="Pfam" id="PF00512">
    <property type="entry name" value="HisKA"/>
    <property type="match status" value="1"/>
</dbReference>
<evidence type="ECO:0000256" key="6">
    <source>
        <dbReference type="ARBA" id="ARBA00022692"/>
    </source>
</evidence>
<accession>A0A5C8I3A8</accession>
<dbReference type="InterPro" id="IPR004358">
    <property type="entry name" value="Sig_transdc_His_kin-like_C"/>
</dbReference>
<dbReference type="GO" id="GO:0005886">
    <property type="term" value="C:plasma membrane"/>
    <property type="evidence" value="ECO:0007669"/>
    <property type="project" value="UniProtKB-SubCell"/>
</dbReference>
<keyword evidence="6 11" id="KW-0812">Transmembrane</keyword>
<dbReference type="Pfam" id="PF00672">
    <property type="entry name" value="HAMP"/>
    <property type="match status" value="1"/>
</dbReference>
<dbReference type="GO" id="GO:0000155">
    <property type="term" value="F:phosphorelay sensor kinase activity"/>
    <property type="evidence" value="ECO:0007669"/>
    <property type="project" value="InterPro"/>
</dbReference>
<comment type="caution">
    <text evidence="14">The sequence shown here is derived from an EMBL/GenBank/DDBJ whole genome shotgun (WGS) entry which is preliminary data.</text>
</comment>
<dbReference type="SUPFAM" id="SSF158472">
    <property type="entry name" value="HAMP domain-like"/>
    <property type="match status" value="1"/>
</dbReference>
<dbReference type="InterPro" id="IPR003594">
    <property type="entry name" value="HATPase_dom"/>
</dbReference>
<evidence type="ECO:0000259" key="13">
    <source>
        <dbReference type="PROSITE" id="PS50885"/>
    </source>
</evidence>
<evidence type="ECO:0000259" key="12">
    <source>
        <dbReference type="PROSITE" id="PS50109"/>
    </source>
</evidence>
<dbReference type="InterPro" id="IPR003660">
    <property type="entry name" value="HAMP_dom"/>
</dbReference>
<evidence type="ECO:0000313" key="15">
    <source>
        <dbReference type="Proteomes" id="UP000321034"/>
    </source>
</evidence>
<keyword evidence="5" id="KW-0808">Transferase</keyword>
<keyword evidence="8 11" id="KW-1133">Transmembrane helix</keyword>
<evidence type="ECO:0000256" key="5">
    <source>
        <dbReference type="ARBA" id="ARBA00022679"/>
    </source>
</evidence>
<evidence type="ECO:0000256" key="2">
    <source>
        <dbReference type="ARBA" id="ARBA00004236"/>
    </source>
</evidence>
<dbReference type="PRINTS" id="PR00344">
    <property type="entry name" value="BCTRLSENSOR"/>
</dbReference>
<evidence type="ECO:0000256" key="3">
    <source>
        <dbReference type="ARBA" id="ARBA00012438"/>
    </source>
</evidence>
<reference evidence="14 15" key="1">
    <citation type="submission" date="2019-08" db="EMBL/GenBank/DDBJ databases">
        <authorList>
            <person name="Dong K."/>
        </authorList>
    </citation>
    <scope>NUCLEOTIDE SEQUENCE [LARGE SCALE GENOMIC DNA]</scope>
    <source>
        <strain evidence="14 15">JCM14558</strain>
    </source>
</reference>
<dbReference type="InterPro" id="IPR005467">
    <property type="entry name" value="His_kinase_dom"/>
</dbReference>
<dbReference type="Pfam" id="PF02518">
    <property type="entry name" value="HATPase_c"/>
    <property type="match status" value="1"/>
</dbReference>
<evidence type="ECO:0000256" key="4">
    <source>
        <dbReference type="ARBA" id="ARBA00022553"/>
    </source>
</evidence>
<proteinExistence type="predicted"/>
<evidence type="ECO:0000256" key="11">
    <source>
        <dbReference type="SAM" id="Phobius"/>
    </source>
</evidence>
<evidence type="ECO:0000256" key="10">
    <source>
        <dbReference type="ARBA" id="ARBA00023136"/>
    </source>
</evidence>
<organism evidence="14 15">
    <name type="scientific">Microbacterium hatanonis</name>
    <dbReference type="NCBI Taxonomy" id="404366"/>
    <lineage>
        <taxon>Bacteria</taxon>
        <taxon>Bacillati</taxon>
        <taxon>Actinomycetota</taxon>
        <taxon>Actinomycetes</taxon>
        <taxon>Micrococcales</taxon>
        <taxon>Microbacteriaceae</taxon>
        <taxon>Microbacterium</taxon>
    </lineage>
</organism>
<evidence type="ECO:0000256" key="9">
    <source>
        <dbReference type="ARBA" id="ARBA00023012"/>
    </source>
</evidence>
<keyword evidence="15" id="KW-1185">Reference proteome</keyword>
<name>A0A5C8I3A8_9MICO</name>
<dbReference type="CDD" id="cd00082">
    <property type="entry name" value="HisKA"/>
    <property type="match status" value="1"/>
</dbReference>
<dbReference type="EC" id="2.7.13.3" evidence="3"/>
<dbReference type="SUPFAM" id="SSF47384">
    <property type="entry name" value="Homodimeric domain of signal transducing histidine kinase"/>
    <property type="match status" value="1"/>
</dbReference>
<dbReference type="SMART" id="SM00388">
    <property type="entry name" value="HisKA"/>
    <property type="match status" value="1"/>
</dbReference>
<dbReference type="SMART" id="SM00387">
    <property type="entry name" value="HATPase_c"/>
    <property type="match status" value="1"/>
</dbReference>
<evidence type="ECO:0000256" key="8">
    <source>
        <dbReference type="ARBA" id="ARBA00022989"/>
    </source>
</evidence>
<dbReference type="InterPro" id="IPR003661">
    <property type="entry name" value="HisK_dim/P_dom"/>
</dbReference>
<gene>
    <name evidence="14" type="ORF">FVP77_05025</name>
</gene>
<dbReference type="PROSITE" id="PS50885">
    <property type="entry name" value="HAMP"/>
    <property type="match status" value="1"/>
</dbReference>
<keyword evidence="9" id="KW-0902">Two-component regulatory system</keyword>
<dbReference type="Gene3D" id="6.10.340.10">
    <property type="match status" value="1"/>
</dbReference>
<dbReference type="InterPro" id="IPR050428">
    <property type="entry name" value="TCS_sensor_his_kinase"/>
</dbReference>
<dbReference type="CDD" id="cd06225">
    <property type="entry name" value="HAMP"/>
    <property type="match status" value="1"/>
</dbReference>
<dbReference type="EMBL" id="VRSV01000001">
    <property type="protein sequence ID" value="TXK12819.1"/>
    <property type="molecule type" value="Genomic_DNA"/>
</dbReference>
<comment type="subcellular location">
    <subcellularLocation>
        <location evidence="2">Cell membrane</location>
    </subcellularLocation>
</comment>
<dbReference type="Gene3D" id="1.10.287.130">
    <property type="match status" value="1"/>
</dbReference>
<dbReference type="AlphaFoldDB" id="A0A5C8I3A8"/>
<dbReference type="RefSeq" id="WP_147893525.1">
    <property type="nucleotide sequence ID" value="NZ_BAAANR010000001.1"/>
</dbReference>
<feature type="transmembrane region" description="Helical" evidence="11">
    <location>
        <begin position="21"/>
        <end position="43"/>
    </location>
</feature>
<comment type="catalytic activity">
    <reaction evidence="1">
        <text>ATP + protein L-histidine = ADP + protein N-phospho-L-histidine.</text>
        <dbReference type="EC" id="2.7.13.3"/>
    </reaction>
</comment>
<dbReference type="CDD" id="cd00075">
    <property type="entry name" value="HATPase"/>
    <property type="match status" value="1"/>
</dbReference>
<dbReference type="OrthoDB" id="9786919at2"/>
<dbReference type="Gene3D" id="3.30.565.10">
    <property type="entry name" value="Histidine kinase-like ATPase, C-terminal domain"/>
    <property type="match status" value="1"/>
</dbReference>
<feature type="transmembrane region" description="Helical" evidence="11">
    <location>
        <begin position="72"/>
        <end position="96"/>
    </location>
</feature>
<keyword evidence="10 11" id="KW-0472">Membrane</keyword>
<feature type="domain" description="Histidine kinase" evidence="12">
    <location>
        <begin position="154"/>
        <end position="366"/>
    </location>
</feature>
<dbReference type="SMART" id="SM00304">
    <property type="entry name" value="HAMP"/>
    <property type="match status" value="1"/>
</dbReference>
<sequence>MPVTGAAPSRERGLSLQAKLALSYAGFLIVAGIALFVVGFLLLRYVPDGNLYRPTGEYVPNRGDLIDVFVKYAWWAMAGLIVIGLIGGWVLAGLVLRPLGRIADAARRVRDGRFDQRVALPGRRDELTDLADALDTMLDRVEHTIAEERRFAANASHELRTPHAIIRTMVEVGQADPTGRDVDVLLQRIGSTNDRAIATTEALLTLARVGRGGLSIEAIDLAALASVALEDVQAEAEARSIRGQVSLPSVEVTANRALIGQLAANLLHNAIVHNEPGGWVRLTVTPGDRWAALTVENSGPVLDPAVAATLTEPFVRGAGRTRTESGHQGAGLGLAIVASIVRAHDGALEVTARPEGGLLVHVVLPR</sequence>